<dbReference type="SUPFAM" id="SSF88723">
    <property type="entry name" value="PIN domain-like"/>
    <property type="match status" value="1"/>
</dbReference>
<evidence type="ECO:0000313" key="1">
    <source>
        <dbReference type="EMBL" id="CQH64756.1"/>
    </source>
</evidence>
<organism evidence="1 2">
    <name type="scientific">Halobacterium hubeiense</name>
    <dbReference type="NCBI Taxonomy" id="1407499"/>
    <lineage>
        <taxon>Archaea</taxon>
        <taxon>Methanobacteriati</taxon>
        <taxon>Methanobacteriota</taxon>
        <taxon>Stenosarchaea group</taxon>
        <taxon>Halobacteria</taxon>
        <taxon>Halobacteriales</taxon>
        <taxon>Halobacteriaceae</taxon>
        <taxon>Halobacterium</taxon>
    </lineage>
</organism>
<accession>A0A0U5HBY7</accession>
<dbReference type="GeneID" id="26660790"/>
<proteinExistence type="predicted"/>
<name>A0A0U5HBY7_9EURY</name>
<reference evidence="2" key="1">
    <citation type="journal article" date="2016" name="Environ. Microbiol.">
        <title>The complete genome of a viable archaeum isolated from 123-million-year-old rock salt.</title>
        <authorList>
            <person name="Jaakkola S.T."/>
            <person name="Pfeiffer F."/>
            <person name="Ravantti J.J."/>
            <person name="Guo Q."/>
            <person name="Liu Y."/>
            <person name="Chen X."/>
            <person name="Ma H."/>
            <person name="Yang C."/>
            <person name="Oksanen H.M."/>
            <person name="Bamford D.H."/>
        </authorList>
    </citation>
    <scope>NUCLEOTIDE SEQUENCE</scope>
    <source>
        <strain evidence="2">JI20-1</strain>
        <plasmid evidence="2">Plasmid pSTJ002</plasmid>
    </source>
</reference>
<dbReference type="PANTHER" id="PTHR39550">
    <property type="entry name" value="SLL0658 PROTEIN"/>
    <property type="match status" value="1"/>
</dbReference>
<dbReference type="OrthoDB" id="359097at2157"/>
<dbReference type="PANTHER" id="PTHR39550:SF1">
    <property type="entry name" value="SLL0658 PROTEIN"/>
    <property type="match status" value="1"/>
</dbReference>
<sequence>MTGDDIPANPSVLDTTVLSNFAYIDQLCVVAGLSGICTVPVVREELEDGVDDHPYLQSALDTLEEEIPIATISKTVANREAVVSGHLDPGEAQAFAFADAQDGRLLTDDGDARSFAKEQGVTVVGSVGVLFAAIDAGKINESTADEWLSTWIDEIGYYVPYRSISEYW</sequence>
<gene>
    <name evidence="1" type="ORF">HHUB_5174</name>
</gene>
<dbReference type="InterPro" id="IPR021799">
    <property type="entry name" value="PIN-like_prokaryotic"/>
</dbReference>
<dbReference type="InterPro" id="IPR029060">
    <property type="entry name" value="PIN-like_dom_sf"/>
</dbReference>
<dbReference type="KEGG" id="hhb:Hhub_5174"/>
<keyword evidence="2" id="KW-1185">Reference proteome</keyword>
<geneLocation type="plasmid" evidence="2">
    <name>pSTJ002</name>
</geneLocation>
<evidence type="ECO:0000313" key="2">
    <source>
        <dbReference type="Proteomes" id="UP000066737"/>
    </source>
</evidence>
<dbReference type="AlphaFoldDB" id="A0A0U5HBY7"/>
<dbReference type="RefSeq" id="WP_059059071.1">
    <property type="nucleotide sequence ID" value="NZ_LN831304.1"/>
</dbReference>
<dbReference type="Pfam" id="PF11848">
    <property type="entry name" value="DUF3368"/>
    <property type="match status" value="1"/>
</dbReference>
<protein>
    <submittedName>
        <fullName evidence="1">PIN domain protein</fullName>
    </submittedName>
</protein>
<dbReference type="Proteomes" id="UP000066737">
    <property type="component" value="Plasmid pSTJ002"/>
</dbReference>
<dbReference type="EMBL" id="LN831304">
    <property type="protein sequence ID" value="CQH64756.1"/>
    <property type="molecule type" value="Genomic_DNA"/>
</dbReference>